<evidence type="ECO:0000313" key="1">
    <source>
        <dbReference type="EMBL" id="GAI86345.1"/>
    </source>
</evidence>
<protein>
    <submittedName>
        <fullName evidence="1">Uncharacterized protein</fullName>
    </submittedName>
</protein>
<comment type="caution">
    <text evidence="1">The sequence shown here is derived from an EMBL/GenBank/DDBJ whole genome shotgun (WGS) entry which is preliminary data.</text>
</comment>
<organism evidence="1">
    <name type="scientific">marine sediment metagenome</name>
    <dbReference type="NCBI Taxonomy" id="412755"/>
    <lineage>
        <taxon>unclassified sequences</taxon>
        <taxon>metagenomes</taxon>
        <taxon>ecological metagenomes</taxon>
    </lineage>
</organism>
<name>X1TFG9_9ZZZZ</name>
<accession>X1TFG9</accession>
<feature type="non-terminal residue" evidence="1">
    <location>
        <position position="64"/>
    </location>
</feature>
<dbReference type="EMBL" id="BARW01009987">
    <property type="protein sequence ID" value="GAI86345.1"/>
    <property type="molecule type" value="Genomic_DNA"/>
</dbReference>
<reference evidence="1" key="1">
    <citation type="journal article" date="2014" name="Front. Microbiol.">
        <title>High frequency of phylogenetically diverse reductive dehalogenase-homologous genes in deep subseafloor sedimentary metagenomes.</title>
        <authorList>
            <person name="Kawai M."/>
            <person name="Futagami T."/>
            <person name="Toyoda A."/>
            <person name="Takaki Y."/>
            <person name="Nishi S."/>
            <person name="Hori S."/>
            <person name="Arai W."/>
            <person name="Tsubouchi T."/>
            <person name="Morono Y."/>
            <person name="Uchiyama I."/>
            <person name="Ito T."/>
            <person name="Fujiyama A."/>
            <person name="Inagaki F."/>
            <person name="Takami H."/>
        </authorList>
    </citation>
    <scope>NUCLEOTIDE SEQUENCE</scope>
    <source>
        <strain evidence="1">Expedition CK06-06</strain>
    </source>
</reference>
<gene>
    <name evidence="1" type="ORF">S12H4_19861</name>
</gene>
<proteinExistence type="predicted"/>
<dbReference type="AlphaFoldDB" id="X1TFG9"/>
<sequence>MGTRILVGQSKQTNALGIKGDGFKSLEYLIQFRPDTIILIGRDWQDTEQNRNELGRDTYGRTIQ</sequence>